<dbReference type="AlphaFoldDB" id="A0A9P8TD39"/>
<evidence type="ECO:0000313" key="1">
    <source>
        <dbReference type="EMBL" id="KAH3674716.1"/>
    </source>
</evidence>
<protein>
    <submittedName>
        <fullName evidence="1">Uncharacterized protein</fullName>
    </submittedName>
</protein>
<dbReference type="EMBL" id="JAEUBG010005485">
    <property type="protein sequence ID" value="KAH3674716.1"/>
    <property type="molecule type" value="Genomic_DNA"/>
</dbReference>
<gene>
    <name evidence="1" type="ORF">WICPIJ_009504</name>
</gene>
<sequence length="134" mass="14356">MIFPQRHNICDAPQTQINSSLLMIFTVSIKTANSEYAASDIGEAAETGSCGLLPATDPVLMLVWNLNSSRILKYCDSFRLLSVSSVTRLSILGVSSLIKGCSVLNCSVIARAWSDLEDVSFGTLAAPTVELVLT</sequence>
<dbReference type="Proteomes" id="UP000774326">
    <property type="component" value="Unassembled WGS sequence"/>
</dbReference>
<keyword evidence="2" id="KW-1185">Reference proteome</keyword>
<reference evidence="1" key="1">
    <citation type="journal article" date="2021" name="Open Biol.">
        <title>Shared evolutionary footprints suggest mitochondrial oxidative damage underlies multiple complex I losses in fungi.</title>
        <authorList>
            <person name="Schikora-Tamarit M.A."/>
            <person name="Marcet-Houben M."/>
            <person name="Nosek J."/>
            <person name="Gabaldon T."/>
        </authorList>
    </citation>
    <scope>NUCLEOTIDE SEQUENCE</scope>
    <source>
        <strain evidence="1">CBS2887</strain>
    </source>
</reference>
<organism evidence="1 2">
    <name type="scientific">Wickerhamomyces pijperi</name>
    <name type="common">Yeast</name>
    <name type="synonym">Pichia pijperi</name>
    <dbReference type="NCBI Taxonomy" id="599730"/>
    <lineage>
        <taxon>Eukaryota</taxon>
        <taxon>Fungi</taxon>
        <taxon>Dikarya</taxon>
        <taxon>Ascomycota</taxon>
        <taxon>Saccharomycotina</taxon>
        <taxon>Saccharomycetes</taxon>
        <taxon>Phaffomycetales</taxon>
        <taxon>Wickerhamomycetaceae</taxon>
        <taxon>Wickerhamomyces</taxon>
    </lineage>
</organism>
<comment type="caution">
    <text evidence="1">The sequence shown here is derived from an EMBL/GenBank/DDBJ whole genome shotgun (WGS) entry which is preliminary data.</text>
</comment>
<name>A0A9P8TD39_WICPI</name>
<reference evidence="1" key="2">
    <citation type="submission" date="2021-01" db="EMBL/GenBank/DDBJ databases">
        <authorList>
            <person name="Schikora-Tamarit M.A."/>
        </authorList>
    </citation>
    <scope>NUCLEOTIDE SEQUENCE</scope>
    <source>
        <strain evidence="1">CBS2887</strain>
    </source>
</reference>
<accession>A0A9P8TD39</accession>
<proteinExistence type="predicted"/>
<evidence type="ECO:0000313" key="2">
    <source>
        <dbReference type="Proteomes" id="UP000774326"/>
    </source>
</evidence>